<keyword evidence="3" id="KW-1185">Reference proteome</keyword>
<proteinExistence type="predicted"/>
<dbReference type="InterPro" id="IPR007396">
    <property type="entry name" value="TR_PAI2-type"/>
</dbReference>
<dbReference type="PIRSF" id="PIRSF010372">
    <property type="entry name" value="PaiB"/>
    <property type="match status" value="1"/>
</dbReference>
<sequence length="196" mass="21453">MHEFEPYRPAGPGDEAELVRRNPFALVVSGGEPPVATHTPVILPGPALDGATLLGHMARANPHWRAFGRELLVVFSGPHGYVSPTAYGYNPAVPTWNYAAVHVTGPVEVITDRDETLDVVEKTVLAAEAPRDPAWDPTSSREQFRAIVDGVVAFRVHVREVRSNFKFSQDKPEDVRARVREDQRAHGDGAAADFIS</sequence>
<protein>
    <submittedName>
        <fullName evidence="2">FMN-binding negative transcriptional regulator</fullName>
    </submittedName>
</protein>
<dbReference type="AlphaFoldDB" id="A0A5N0UZY2"/>
<dbReference type="OrthoDB" id="9794948at2"/>
<dbReference type="SUPFAM" id="SSF50475">
    <property type="entry name" value="FMN-binding split barrel"/>
    <property type="match status" value="1"/>
</dbReference>
<evidence type="ECO:0000313" key="3">
    <source>
        <dbReference type="Proteomes" id="UP000319769"/>
    </source>
</evidence>
<feature type="compositionally biased region" description="Basic and acidic residues" evidence="1">
    <location>
        <begin position="172"/>
        <end position="187"/>
    </location>
</feature>
<dbReference type="Proteomes" id="UP000319769">
    <property type="component" value="Unassembled WGS sequence"/>
</dbReference>
<evidence type="ECO:0000313" key="2">
    <source>
        <dbReference type="EMBL" id="KAA9155791.1"/>
    </source>
</evidence>
<accession>A0A5N0UZY2</accession>
<comment type="caution">
    <text evidence="2">The sequence shown here is derived from an EMBL/GenBank/DDBJ whole genome shotgun (WGS) entry which is preliminary data.</text>
</comment>
<evidence type="ECO:0000256" key="1">
    <source>
        <dbReference type="SAM" id="MobiDB-lite"/>
    </source>
</evidence>
<dbReference type="Pfam" id="PF04299">
    <property type="entry name" value="FMN_bind_2"/>
    <property type="match status" value="1"/>
</dbReference>
<reference evidence="2" key="1">
    <citation type="submission" date="2019-09" db="EMBL/GenBank/DDBJ databases">
        <authorList>
            <person name="Teo W.F.A."/>
            <person name="Duangmal K."/>
        </authorList>
    </citation>
    <scope>NUCLEOTIDE SEQUENCE [LARGE SCALE GENOMIC DNA]</scope>
    <source>
        <strain evidence="2">K81G1</strain>
    </source>
</reference>
<dbReference type="InterPro" id="IPR012349">
    <property type="entry name" value="Split_barrel_FMN-bd"/>
</dbReference>
<dbReference type="RefSeq" id="WP_144757486.1">
    <property type="nucleotide sequence ID" value="NZ_VMNW02000054.1"/>
</dbReference>
<feature type="region of interest" description="Disordered" evidence="1">
    <location>
        <begin position="172"/>
        <end position="196"/>
    </location>
</feature>
<dbReference type="PANTHER" id="PTHR35802:SF1">
    <property type="entry name" value="PROTEASE SYNTHASE AND SPORULATION PROTEIN PAI 2"/>
    <property type="match status" value="1"/>
</dbReference>
<dbReference type="PANTHER" id="PTHR35802">
    <property type="entry name" value="PROTEASE SYNTHASE AND SPORULATION PROTEIN PAI 2"/>
    <property type="match status" value="1"/>
</dbReference>
<organism evidence="2 3">
    <name type="scientific">Amycolatopsis acidicola</name>
    <dbReference type="NCBI Taxonomy" id="2596893"/>
    <lineage>
        <taxon>Bacteria</taxon>
        <taxon>Bacillati</taxon>
        <taxon>Actinomycetota</taxon>
        <taxon>Actinomycetes</taxon>
        <taxon>Pseudonocardiales</taxon>
        <taxon>Pseudonocardiaceae</taxon>
        <taxon>Amycolatopsis</taxon>
    </lineage>
</organism>
<gene>
    <name evidence="2" type="ORF">FPZ12_029085</name>
</gene>
<name>A0A5N0UZY2_9PSEU</name>
<dbReference type="EMBL" id="VMNW02000054">
    <property type="protein sequence ID" value="KAA9155791.1"/>
    <property type="molecule type" value="Genomic_DNA"/>
</dbReference>
<dbReference type="Gene3D" id="2.30.110.10">
    <property type="entry name" value="Electron Transport, Fmn-binding Protein, Chain A"/>
    <property type="match status" value="1"/>
</dbReference>